<keyword evidence="5" id="KW-0833">Ubl conjugation pathway</keyword>
<accession>A0A4P9WEC7</accession>
<protein>
    <recommendedName>
        <fullName evidence="2">RING-type E3 ubiquitin transferase</fullName>
        <ecNumber evidence="2">2.3.2.27</ecNumber>
    </recommendedName>
</protein>
<dbReference type="GO" id="GO:0005737">
    <property type="term" value="C:cytoplasm"/>
    <property type="evidence" value="ECO:0007669"/>
    <property type="project" value="TreeGrafter"/>
</dbReference>
<dbReference type="GO" id="GO:0051087">
    <property type="term" value="F:protein-folding chaperone binding"/>
    <property type="evidence" value="ECO:0007669"/>
    <property type="project" value="TreeGrafter"/>
</dbReference>
<dbReference type="PROSITE" id="PS50005">
    <property type="entry name" value="TPR"/>
    <property type="match status" value="1"/>
</dbReference>
<dbReference type="Proteomes" id="UP000269721">
    <property type="component" value="Unassembled WGS sequence"/>
</dbReference>
<evidence type="ECO:0000256" key="5">
    <source>
        <dbReference type="ARBA" id="ARBA00022786"/>
    </source>
</evidence>
<dbReference type="GO" id="GO:0006515">
    <property type="term" value="P:protein quality control for misfolded or incompletely synthesized proteins"/>
    <property type="evidence" value="ECO:0007669"/>
    <property type="project" value="TreeGrafter"/>
</dbReference>
<dbReference type="Gene3D" id="1.25.40.10">
    <property type="entry name" value="Tetratricopeptide repeat domain"/>
    <property type="match status" value="1"/>
</dbReference>
<dbReference type="EC" id="2.3.2.27" evidence="2"/>
<evidence type="ECO:0000256" key="4">
    <source>
        <dbReference type="ARBA" id="ARBA00022737"/>
    </source>
</evidence>
<keyword evidence="6" id="KW-0802">TPR repeat</keyword>
<evidence type="ECO:0000256" key="1">
    <source>
        <dbReference type="ARBA" id="ARBA00000900"/>
    </source>
</evidence>
<dbReference type="SMART" id="SM00028">
    <property type="entry name" value="TPR"/>
    <property type="match status" value="2"/>
</dbReference>
<dbReference type="GO" id="GO:0043161">
    <property type="term" value="P:proteasome-mediated ubiquitin-dependent protein catabolic process"/>
    <property type="evidence" value="ECO:0007669"/>
    <property type="project" value="TreeGrafter"/>
</dbReference>
<organism evidence="7 8">
    <name type="scientific">Blyttiomyces helicus</name>
    <dbReference type="NCBI Taxonomy" id="388810"/>
    <lineage>
        <taxon>Eukaryota</taxon>
        <taxon>Fungi</taxon>
        <taxon>Fungi incertae sedis</taxon>
        <taxon>Chytridiomycota</taxon>
        <taxon>Chytridiomycota incertae sedis</taxon>
        <taxon>Chytridiomycetes</taxon>
        <taxon>Chytridiomycetes incertae sedis</taxon>
        <taxon>Blyttiomyces</taxon>
    </lineage>
</organism>
<dbReference type="GO" id="GO:0071218">
    <property type="term" value="P:cellular response to misfolded protein"/>
    <property type="evidence" value="ECO:0007669"/>
    <property type="project" value="TreeGrafter"/>
</dbReference>
<evidence type="ECO:0000256" key="3">
    <source>
        <dbReference type="ARBA" id="ARBA00022679"/>
    </source>
</evidence>
<evidence type="ECO:0000256" key="2">
    <source>
        <dbReference type="ARBA" id="ARBA00012483"/>
    </source>
</evidence>
<dbReference type="Pfam" id="PF13414">
    <property type="entry name" value="TPR_11"/>
    <property type="match status" value="1"/>
</dbReference>
<sequence length="74" mass="8446">STMSADSHKLQGNKFFQEGLLREAIKEYSTAIIKNPSNPVYYTNRARCFYKVKEHRQCISDARRATELDSTSGS</sequence>
<name>A0A4P9WEC7_9FUNG</name>
<comment type="catalytic activity">
    <reaction evidence="1">
        <text>S-ubiquitinyl-[E2 ubiquitin-conjugating enzyme]-L-cysteine + [acceptor protein]-L-lysine = [E2 ubiquitin-conjugating enzyme]-L-cysteine + N(6)-ubiquitinyl-[acceptor protein]-L-lysine.</text>
        <dbReference type="EC" id="2.3.2.27"/>
    </reaction>
</comment>
<gene>
    <name evidence="7" type="ORF">BDK51DRAFT_17278</name>
</gene>
<dbReference type="InterPro" id="IPR019734">
    <property type="entry name" value="TPR_rpt"/>
</dbReference>
<feature type="non-terminal residue" evidence="7">
    <location>
        <position position="1"/>
    </location>
</feature>
<keyword evidence="8" id="KW-1185">Reference proteome</keyword>
<dbReference type="GO" id="GO:0061630">
    <property type="term" value="F:ubiquitin protein ligase activity"/>
    <property type="evidence" value="ECO:0007669"/>
    <property type="project" value="UniProtKB-EC"/>
</dbReference>
<dbReference type="GO" id="GO:0000209">
    <property type="term" value="P:protein polyubiquitination"/>
    <property type="evidence" value="ECO:0007669"/>
    <property type="project" value="TreeGrafter"/>
</dbReference>
<dbReference type="GO" id="GO:0045862">
    <property type="term" value="P:positive regulation of proteolysis"/>
    <property type="evidence" value="ECO:0007669"/>
    <property type="project" value="TreeGrafter"/>
</dbReference>
<reference evidence="8" key="1">
    <citation type="journal article" date="2018" name="Nat. Microbiol.">
        <title>Leveraging single-cell genomics to expand the fungal tree of life.</title>
        <authorList>
            <person name="Ahrendt S.R."/>
            <person name="Quandt C.A."/>
            <person name="Ciobanu D."/>
            <person name="Clum A."/>
            <person name="Salamov A."/>
            <person name="Andreopoulos B."/>
            <person name="Cheng J.F."/>
            <person name="Woyke T."/>
            <person name="Pelin A."/>
            <person name="Henrissat B."/>
            <person name="Reynolds N.K."/>
            <person name="Benny G.L."/>
            <person name="Smith M.E."/>
            <person name="James T.Y."/>
            <person name="Grigoriev I.V."/>
        </authorList>
    </citation>
    <scope>NUCLEOTIDE SEQUENCE [LARGE SCALE GENOMIC DNA]</scope>
</reference>
<evidence type="ECO:0000256" key="6">
    <source>
        <dbReference type="PROSITE-ProRule" id="PRU00339"/>
    </source>
</evidence>
<dbReference type="OrthoDB" id="629492at2759"/>
<dbReference type="PANTHER" id="PTHR46803">
    <property type="entry name" value="E3 UBIQUITIN-PROTEIN LIGASE CHIP"/>
    <property type="match status" value="1"/>
</dbReference>
<proteinExistence type="predicted"/>
<evidence type="ECO:0000313" key="7">
    <source>
        <dbReference type="EMBL" id="RKO89618.1"/>
    </source>
</evidence>
<dbReference type="InterPro" id="IPR011990">
    <property type="entry name" value="TPR-like_helical_dom_sf"/>
</dbReference>
<dbReference type="EMBL" id="KZ995986">
    <property type="protein sequence ID" value="RKO89618.1"/>
    <property type="molecule type" value="Genomic_DNA"/>
</dbReference>
<feature type="repeat" description="TPR" evidence="6">
    <location>
        <begin position="5"/>
        <end position="38"/>
    </location>
</feature>
<keyword evidence="3" id="KW-0808">Transferase</keyword>
<dbReference type="AlphaFoldDB" id="A0A4P9WEC7"/>
<dbReference type="PANTHER" id="PTHR46803:SF2">
    <property type="entry name" value="E3 UBIQUITIN-PROTEIN LIGASE CHIP"/>
    <property type="match status" value="1"/>
</dbReference>
<evidence type="ECO:0000313" key="8">
    <source>
        <dbReference type="Proteomes" id="UP000269721"/>
    </source>
</evidence>
<dbReference type="SUPFAM" id="SSF48452">
    <property type="entry name" value="TPR-like"/>
    <property type="match status" value="1"/>
</dbReference>
<keyword evidence="4" id="KW-0677">Repeat</keyword>